<proteinExistence type="predicted"/>
<comment type="caution">
    <text evidence="1">The sequence shown here is derived from an EMBL/GenBank/DDBJ whole genome shotgun (WGS) entry which is preliminary data.</text>
</comment>
<sequence length="96" mass="11409">MLLGLSEMYLWQILQTNCEEEIEMLWTNRRWMFDPRTLHHVPIFPDEGSRTDRLGHESFPRIGKESVTVEFPRVTFRRETSWGVAGEDRVRATSEL</sequence>
<dbReference type="EMBL" id="BPLR01011823">
    <property type="protein sequence ID" value="GIY49350.1"/>
    <property type="molecule type" value="Genomic_DNA"/>
</dbReference>
<accession>A0AAV4TTA4</accession>
<dbReference type="Proteomes" id="UP001054945">
    <property type="component" value="Unassembled WGS sequence"/>
</dbReference>
<dbReference type="AlphaFoldDB" id="A0AAV4TTA4"/>
<keyword evidence="2" id="KW-1185">Reference proteome</keyword>
<name>A0AAV4TTA4_CAEEX</name>
<protein>
    <submittedName>
        <fullName evidence="1">Uncharacterized protein</fullName>
    </submittedName>
</protein>
<evidence type="ECO:0000313" key="1">
    <source>
        <dbReference type="EMBL" id="GIY49350.1"/>
    </source>
</evidence>
<evidence type="ECO:0000313" key="2">
    <source>
        <dbReference type="Proteomes" id="UP001054945"/>
    </source>
</evidence>
<gene>
    <name evidence="1" type="ORF">CEXT_785801</name>
</gene>
<reference evidence="1 2" key="1">
    <citation type="submission" date="2021-06" db="EMBL/GenBank/DDBJ databases">
        <title>Caerostris extrusa draft genome.</title>
        <authorList>
            <person name="Kono N."/>
            <person name="Arakawa K."/>
        </authorList>
    </citation>
    <scope>NUCLEOTIDE SEQUENCE [LARGE SCALE GENOMIC DNA]</scope>
</reference>
<organism evidence="1 2">
    <name type="scientific">Caerostris extrusa</name>
    <name type="common">Bark spider</name>
    <name type="synonym">Caerostris bankana</name>
    <dbReference type="NCBI Taxonomy" id="172846"/>
    <lineage>
        <taxon>Eukaryota</taxon>
        <taxon>Metazoa</taxon>
        <taxon>Ecdysozoa</taxon>
        <taxon>Arthropoda</taxon>
        <taxon>Chelicerata</taxon>
        <taxon>Arachnida</taxon>
        <taxon>Araneae</taxon>
        <taxon>Araneomorphae</taxon>
        <taxon>Entelegynae</taxon>
        <taxon>Araneoidea</taxon>
        <taxon>Araneidae</taxon>
        <taxon>Caerostris</taxon>
    </lineage>
</organism>